<accession>A0A420HDS0</accession>
<evidence type="ECO:0000313" key="2">
    <source>
        <dbReference type="EMBL" id="RKF55569.1"/>
    </source>
</evidence>
<proteinExistence type="predicted"/>
<reference evidence="2 3" key="1">
    <citation type="journal article" date="2018" name="BMC Genomics">
        <title>Comparative genome analyses reveal sequence features reflecting distinct modes of host-adaptation between dicot and monocot powdery mildew.</title>
        <authorList>
            <person name="Wu Y."/>
            <person name="Ma X."/>
            <person name="Pan Z."/>
            <person name="Kale S.D."/>
            <person name="Song Y."/>
            <person name="King H."/>
            <person name="Zhang Q."/>
            <person name="Presley C."/>
            <person name="Deng X."/>
            <person name="Wei C.I."/>
            <person name="Xiao S."/>
        </authorList>
    </citation>
    <scope>NUCLEOTIDE SEQUENCE [LARGE SCALE GENOMIC DNA]</scope>
    <source>
        <strain evidence="2">UCSC1</strain>
    </source>
</reference>
<feature type="compositionally biased region" description="Basic and acidic residues" evidence="1">
    <location>
        <begin position="90"/>
        <end position="108"/>
    </location>
</feature>
<dbReference type="AlphaFoldDB" id="A0A420HDS0"/>
<organism evidence="2 3">
    <name type="scientific">Golovinomyces cichoracearum</name>
    <dbReference type="NCBI Taxonomy" id="62708"/>
    <lineage>
        <taxon>Eukaryota</taxon>
        <taxon>Fungi</taxon>
        <taxon>Dikarya</taxon>
        <taxon>Ascomycota</taxon>
        <taxon>Pezizomycotina</taxon>
        <taxon>Leotiomycetes</taxon>
        <taxon>Erysiphales</taxon>
        <taxon>Erysiphaceae</taxon>
        <taxon>Golovinomyces</taxon>
    </lineage>
</organism>
<dbReference type="Proteomes" id="UP000285405">
    <property type="component" value="Unassembled WGS sequence"/>
</dbReference>
<dbReference type="EMBL" id="MCBR01020288">
    <property type="protein sequence ID" value="RKF55569.1"/>
    <property type="molecule type" value="Genomic_DNA"/>
</dbReference>
<gene>
    <name evidence="2" type="ORF">GcC1_202018</name>
</gene>
<feature type="region of interest" description="Disordered" evidence="1">
    <location>
        <begin position="90"/>
        <end position="124"/>
    </location>
</feature>
<feature type="non-terminal residue" evidence="2">
    <location>
        <position position="1"/>
    </location>
</feature>
<sequence>KSEIFVSFISDVQRSFPATGQGKAPSILKRGNSIVTNVSTSEELNNTTSRVMEATFLAESVSIAKMTSQSCPILKEDTNQAIKDCKEVRRAWKNTRHPESQKQDEAAKRKNSKSFKIPTDKDTRIELVSPESREAFGDWPGGLRTKALLKPL</sequence>
<protein>
    <submittedName>
        <fullName evidence="2">Uncharacterized protein</fullName>
    </submittedName>
</protein>
<evidence type="ECO:0000256" key="1">
    <source>
        <dbReference type="SAM" id="MobiDB-lite"/>
    </source>
</evidence>
<comment type="caution">
    <text evidence="2">The sequence shown here is derived from an EMBL/GenBank/DDBJ whole genome shotgun (WGS) entry which is preliminary data.</text>
</comment>
<name>A0A420HDS0_9PEZI</name>
<evidence type="ECO:0000313" key="3">
    <source>
        <dbReference type="Proteomes" id="UP000285405"/>
    </source>
</evidence>